<dbReference type="PANTHER" id="PTHR34001:SF3">
    <property type="entry name" value="BLL7405 PROTEIN"/>
    <property type="match status" value="1"/>
</dbReference>
<proteinExistence type="inferred from homology"/>
<evidence type="ECO:0000256" key="5">
    <source>
        <dbReference type="ARBA" id="ARBA00038306"/>
    </source>
</evidence>
<evidence type="ECO:0000256" key="2">
    <source>
        <dbReference type="ARBA" id="ARBA00022729"/>
    </source>
</evidence>
<evidence type="ECO:0000259" key="7">
    <source>
        <dbReference type="Pfam" id="PF13505"/>
    </source>
</evidence>
<evidence type="ECO:0000313" key="8">
    <source>
        <dbReference type="EMBL" id="GGF88459.1"/>
    </source>
</evidence>
<dbReference type="RefSeq" id="WP_188584130.1">
    <property type="nucleotide sequence ID" value="NZ_BMCT01000013.1"/>
</dbReference>
<dbReference type="SUPFAM" id="SSF56925">
    <property type="entry name" value="OMPA-like"/>
    <property type="match status" value="1"/>
</dbReference>
<evidence type="ECO:0000256" key="6">
    <source>
        <dbReference type="SAM" id="SignalP"/>
    </source>
</evidence>
<dbReference type="InterPro" id="IPR027385">
    <property type="entry name" value="Beta-barrel_OMP"/>
</dbReference>
<accession>A0A917CGM2</accession>
<dbReference type="PANTHER" id="PTHR34001">
    <property type="entry name" value="BLL7405 PROTEIN"/>
    <property type="match status" value="1"/>
</dbReference>
<evidence type="ECO:0000256" key="3">
    <source>
        <dbReference type="ARBA" id="ARBA00023136"/>
    </source>
</evidence>
<dbReference type="InterPro" id="IPR051692">
    <property type="entry name" value="OMP-like"/>
</dbReference>
<dbReference type="InterPro" id="IPR011250">
    <property type="entry name" value="OMP/PagP_B-barrel"/>
</dbReference>
<dbReference type="AlphaFoldDB" id="A0A917CGM2"/>
<gene>
    <name evidence="8" type="ORF">GCM10007301_55470</name>
</gene>
<evidence type="ECO:0000313" key="9">
    <source>
        <dbReference type="Proteomes" id="UP000606044"/>
    </source>
</evidence>
<sequence>MLKRALAGVSALAILGCGAASAADLATRYPVKAVVPVVPVFSWTGFYIGGNVGYAWANNSYDYTSPLGFTTSYDVGGGDGWVAGLQAGYNYQFANNVVLGIEADIDWTGVGGSNGIFTGPLVGTNSVAGGELDYFGTIRARVGYAFDRWLPYVTGGAAWGKIDNGTFYGFDNSSTNWGWTIGAGVEYAITNNLTAKLEYLYVDLDGNTLTNPFNLSTVSTSFDMSVVKAGVNWKF</sequence>
<name>A0A917CGM2_9HYPH</name>
<dbReference type="Pfam" id="PF13505">
    <property type="entry name" value="OMP_b-brl"/>
    <property type="match status" value="1"/>
</dbReference>
<keyword evidence="2 6" id="KW-0732">Signal</keyword>
<protein>
    <submittedName>
        <fullName evidence="8">Membrane protein</fullName>
    </submittedName>
</protein>
<evidence type="ECO:0000256" key="1">
    <source>
        <dbReference type="ARBA" id="ARBA00004442"/>
    </source>
</evidence>
<keyword evidence="3" id="KW-0472">Membrane</keyword>
<dbReference type="GO" id="GO:0009279">
    <property type="term" value="C:cell outer membrane"/>
    <property type="evidence" value="ECO:0007669"/>
    <property type="project" value="UniProtKB-SubCell"/>
</dbReference>
<feature type="chain" id="PRO_5036720089" evidence="6">
    <location>
        <begin position="23"/>
        <end position="235"/>
    </location>
</feature>
<keyword evidence="4" id="KW-0998">Cell outer membrane</keyword>
<feature type="signal peptide" evidence="6">
    <location>
        <begin position="1"/>
        <end position="22"/>
    </location>
</feature>
<dbReference type="Proteomes" id="UP000606044">
    <property type="component" value="Unassembled WGS sequence"/>
</dbReference>
<evidence type="ECO:0000256" key="4">
    <source>
        <dbReference type="ARBA" id="ARBA00023237"/>
    </source>
</evidence>
<organism evidence="8 9">
    <name type="scientific">Azorhizobium oxalatiphilum</name>
    <dbReference type="NCBI Taxonomy" id="980631"/>
    <lineage>
        <taxon>Bacteria</taxon>
        <taxon>Pseudomonadati</taxon>
        <taxon>Pseudomonadota</taxon>
        <taxon>Alphaproteobacteria</taxon>
        <taxon>Hyphomicrobiales</taxon>
        <taxon>Xanthobacteraceae</taxon>
        <taxon>Azorhizobium</taxon>
    </lineage>
</organism>
<comment type="caution">
    <text evidence="8">The sequence shown here is derived from an EMBL/GenBank/DDBJ whole genome shotgun (WGS) entry which is preliminary data.</text>
</comment>
<feature type="domain" description="Outer membrane protein beta-barrel" evidence="7">
    <location>
        <begin position="12"/>
        <end position="235"/>
    </location>
</feature>
<dbReference type="Gene3D" id="2.40.160.20">
    <property type="match status" value="1"/>
</dbReference>
<keyword evidence="9" id="KW-1185">Reference proteome</keyword>
<reference evidence="8" key="1">
    <citation type="journal article" date="2014" name="Int. J. Syst. Evol. Microbiol.">
        <title>Complete genome sequence of Corynebacterium casei LMG S-19264T (=DSM 44701T), isolated from a smear-ripened cheese.</title>
        <authorList>
            <consortium name="US DOE Joint Genome Institute (JGI-PGF)"/>
            <person name="Walter F."/>
            <person name="Albersmeier A."/>
            <person name="Kalinowski J."/>
            <person name="Ruckert C."/>
        </authorList>
    </citation>
    <scope>NUCLEOTIDE SEQUENCE</scope>
    <source>
        <strain evidence="8">CCM 7897</strain>
    </source>
</reference>
<dbReference type="PROSITE" id="PS51257">
    <property type="entry name" value="PROKAR_LIPOPROTEIN"/>
    <property type="match status" value="1"/>
</dbReference>
<comment type="subcellular location">
    <subcellularLocation>
        <location evidence="1">Cell outer membrane</location>
    </subcellularLocation>
</comment>
<reference evidence="8" key="2">
    <citation type="submission" date="2020-09" db="EMBL/GenBank/DDBJ databases">
        <authorList>
            <person name="Sun Q."/>
            <person name="Sedlacek I."/>
        </authorList>
    </citation>
    <scope>NUCLEOTIDE SEQUENCE</scope>
    <source>
        <strain evidence="8">CCM 7897</strain>
    </source>
</reference>
<dbReference type="EMBL" id="BMCT01000013">
    <property type="protein sequence ID" value="GGF88459.1"/>
    <property type="molecule type" value="Genomic_DNA"/>
</dbReference>
<comment type="similarity">
    <text evidence="5">Belongs to the Omp25/RopB family.</text>
</comment>